<feature type="region of interest" description="Disordered" evidence="3">
    <location>
        <begin position="846"/>
        <end position="881"/>
    </location>
</feature>
<evidence type="ECO:0000256" key="3">
    <source>
        <dbReference type="SAM" id="MobiDB-lite"/>
    </source>
</evidence>
<dbReference type="InterPro" id="IPR013120">
    <property type="entry name" value="FAR_NAD-bd"/>
</dbReference>
<reference evidence="5" key="1">
    <citation type="submission" date="2014-11" db="EMBL/GenBank/DDBJ databases">
        <authorList>
            <person name="Otto D Thomas"/>
            <person name="Naeem Raeece"/>
        </authorList>
    </citation>
    <scope>NUCLEOTIDE SEQUENCE</scope>
</reference>
<dbReference type="InterPro" id="IPR010080">
    <property type="entry name" value="Thioester_reductase-like_dom"/>
</dbReference>
<protein>
    <recommendedName>
        <fullName evidence="4">Carrier domain-containing protein</fullName>
    </recommendedName>
</protein>
<dbReference type="VEuPathDB" id="CryptoDB:Cvel_17954"/>
<dbReference type="Pfam" id="PF13469">
    <property type="entry name" value="Sulfotransfer_3"/>
    <property type="match status" value="1"/>
</dbReference>
<dbReference type="Gene3D" id="3.40.50.720">
    <property type="entry name" value="NAD(P)-binding Rossmann-like Domain"/>
    <property type="match status" value="2"/>
</dbReference>
<dbReference type="InterPro" id="IPR020806">
    <property type="entry name" value="PKS_PP-bd"/>
</dbReference>
<dbReference type="PROSITE" id="PS00012">
    <property type="entry name" value="PHOSPHOPANTETHEINE"/>
    <property type="match status" value="1"/>
</dbReference>
<dbReference type="Pfam" id="PF07993">
    <property type="entry name" value="NAD_binding_4"/>
    <property type="match status" value="1"/>
</dbReference>
<feature type="domain" description="Carrier" evidence="4">
    <location>
        <begin position="257"/>
        <end position="332"/>
    </location>
</feature>
<dbReference type="InterPro" id="IPR036291">
    <property type="entry name" value="NAD(P)-bd_dom_sf"/>
</dbReference>
<keyword evidence="2" id="KW-0597">Phosphoprotein</keyword>
<dbReference type="SUPFAM" id="SSF51735">
    <property type="entry name" value="NAD(P)-binding Rossmann-fold domains"/>
    <property type="match status" value="2"/>
</dbReference>
<evidence type="ECO:0000256" key="2">
    <source>
        <dbReference type="ARBA" id="ARBA00022553"/>
    </source>
</evidence>
<dbReference type="GO" id="GO:0031177">
    <property type="term" value="F:phosphopantetheine binding"/>
    <property type="evidence" value="ECO:0007669"/>
    <property type="project" value="InterPro"/>
</dbReference>
<organism evidence="5">
    <name type="scientific">Chromera velia CCMP2878</name>
    <dbReference type="NCBI Taxonomy" id="1169474"/>
    <lineage>
        <taxon>Eukaryota</taxon>
        <taxon>Sar</taxon>
        <taxon>Alveolata</taxon>
        <taxon>Colpodellida</taxon>
        <taxon>Chromeraceae</taxon>
        <taxon>Chromera</taxon>
    </lineage>
</organism>
<dbReference type="PhylomeDB" id="A0A0G4FNR0"/>
<dbReference type="InterPro" id="IPR027417">
    <property type="entry name" value="P-loop_NTPase"/>
</dbReference>
<dbReference type="InterPro" id="IPR057326">
    <property type="entry name" value="KR_dom"/>
</dbReference>
<evidence type="ECO:0000256" key="1">
    <source>
        <dbReference type="ARBA" id="ARBA00022450"/>
    </source>
</evidence>
<dbReference type="Pfam" id="PF00550">
    <property type="entry name" value="PP-binding"/>
    <property type="match status" value="1"/>
</dbReference>
<dbReference type="GO" id="GO:0004312">
    <property type="term" value="F:fatty acid synthase activity"/>
    <property type="evidence" value="ECO:0007669"/>
    <property type="project" value="TreeGrafter"/>
</dbReference>
<dbReference type="SMART" id="SM00822">
    <property type="entry name" value="PKS_KR"/>
    <property type="match status" value="1"/>
</dbReference>
<dbReference type="InterPro" id="IPR009081">
    <property type="entry name" value="PP-bd_ACP"/>
</dbReference>
<dbReference type="PANTHER" id="PTHR43775:SF37">
    <property type="entry name" value="SI:DKEY-61P9.11"/>
    <property type="match status" value="1"/>
</dbReference>
<accession>A0A0G4FNR0</accession>
<dbReference type="InterPro" id="IPR006162">
    <property type="entry name" value="Ppantetheine_attach_site"/>
</dbReference>
<dbReference type="SUPFAM" id="SSF47336">
    <property type="entry name" value="ACP-like"/>
    <property type="match status" value="1"/>
</dbReference>
<dbReference type="SMART" id="SM00823">
    <property type="entry name" value="PKS_PP"/>
    <property type="match status" value="1"/>
</dbReference>
<dbReference type="InterPro" id="IPR036736">
    <property type="entry name" value="ACP-like_sf"/>
</dbReference>
<dbReference type="InterPro" id="IPR013968">
    <property type="entry name" value="PKS_KR"/>
</dbReference>
<dbReference type="GO" id="GO:0006633">
    <property type="term" value="P:fatty acid biosynthetic process"/>
    <property type="evidence" value="ECO:0007669"/>
    <property type="project" value="TreeGrafter"/>
</dbReference>
<name>A0A0G4FNR0_9ALVE</name>
<evidence type="ECO:0000313" key="5">
    <source>
        <dbReference type="EMBL" id="CEM15817.1"/>
    </source>
</evidence>
<evidence type="ECO:0000259" key="4">
    <source>
        <dbReference type="PROSITE" id="PS50075"/>
    </source>
</evidence>
<dbReference type="EMBL" id="CDMZ01000508">
    <property type="protein sequence ID" value="CEM15817.1"/>
    <property type="molecule type" value="Genomic_DNA"/>
</dbReference>
<dbReference type="Gene3D" id="1.10.1200.10">
    <property type="entry name" value="ACP-like"/>
    <property type="match status" value="1"/>
</dbReference>
<dbReference type="Gene3D" id="3.40.50.300">
    <property type="entry name" value="P-loop containing nucleotide triphosphate hydrolases"/>
    <property type="match status" value="1"/>
</dbReference>
<feature type="compositionally biased region" description="Polar residues" evidence="3">
    <location>
        <begin position="862"/>
        <end position="881"/>
    </location>
</feature>
<dbReference type="PANTHER" id="PTHR43775">
    <property type="entry name" value="FATTY ACID SYNTHASE"/>
    <property type="match status" value="1"/>
</dbReference>
<dbReference type="PROSITE" id="PS50075">
    <property type="entry name" value="CARRIER"/>
    <property type="match status" value="1"/>
</dbReference>
<gene>
    <name evidence="5" type="ORF">Cvel_17954</name>
</gene>
<dbReference type="CDD" id="cd05235">
    <property type="entry name" value="SDR_e1"/>
    <property type="match status" value="1"/>
</dbReference>
<dbReference type="InterPro" id="IPR050091">
    <property type="entry name" value="PKS_NRPS_Biosynth_Enz"/>
</dbReference>
<dbReference type="Pfam" id="PF08659">
    <property type="entry name" value="KR"/>
    <property type="match status" value="1"/>
</dbReference>
<proteinExistence type="predicted"/>
<sequence>MRLMRASAESGGRVQVEVRACDVSVAENCERLLQSVVSDADENGQTVGGRCVGRFGIVHSAGVLADAQLKDQREESVRRVFASKVLGGWNLHRALQREGAGLEERLETFVLFSSVASLFGNFGQANYAAANAALDSLATFRQQRGLRAVSIQWGPWEEQGMAAGLRDKYRLAGFVGISNDLGLRVLGEAMRASLSSSSLPAPAPAVVGCQQVKWAAFLQRYDDVPPFFDAVPKSTKAKGGSAVSSELLSMSREELRAYVSDVALKTASQVLGSSASELSSMDTPLQELGIDSLGAVELRNDLQTKLGVRLPATVMFEHPTLGGLIECICGLIGGGRSGEGGDKRDGVDRERESLVSSLGLEEARRRGRETGVLHPLDDIEALCSQISFDSSRLLPPTPVCRVRNVLLTGVTGLVGRFQLKSLLELKHMPTLRVHCLVRAPDGESALDRVKTAMREAGIWKPSYAFRIVPLPGDLSRENLGLSADRFRLLYREIDIVYHTGADVSLIGDYARLRVPNLLPTQTVVGLCTTHRLKPLHFVSTLALWPAFFAFFSKEFTGRVLPEDGSVPDPEEMQKHFPPQMVRYPWSKMGAEMIVKKAKTLGLPVAVYRLPSLYVAWETGYTNTSKGDYVSALTIATMQEGCFPKAVNTAPFTPVDTIAQMIVEASLLERRKHWFYHLMNTRTTTQDEQERWAASLGISFKGVSFEEFEKTIEARGGESPLLKFLPLMHHWRRYWYDVDKETEERRGPFPIRTEHIFEDLPHMSWPLGEDLLTRSFLFCCERGLYKPLSRSVQLDPQDILQSATMCLEERAVKNPSMPAWAISQGHEASALETALASLCDSASRLWRPTGESTAPQRGEASKAGSQAQNEASAPSNSSSLVPAAQTKTPLPLLSLNFQGRFALLSRCRQMAVNLMWMAEAERRHPEMRNVKVAPPLVILSCSRVAGQMLLRLLAEDPSNCAPAFCEMAAPYGHDGSFLQTLERVDDLRAVCSGVGGWSFGHREGETSRDPRVRFAREQLAFIHGRSPSGDANPAEWQRLGLFGASLADEDSLILEHSLRSLSFAFGFSVPDYREWLSAEGYAEMREAYRVHRRFLQHLQWQRERRWRVTVGGKMGDRNLRHGQKRASLSLFRRGPRAFSSPKGGRSSAQDASPRAWILHSSLHAPALDSLLTEYPDARVVCIHREAEKEVGQWAEAAAGIRQRFFEGPGTDPSVVGPEMLDNLRSMCESVQTFGRGCTVERGRGEPQGRGRERSLFHVQFDDLTRNPVGVVERLYRQTGFDLTREARRRMWDLVNDLKPVRNEILNLKGTGSNSSDLQERYGVSLPEASACSFDEEELSGVRVRCRQGR</sequence>
<dbReference type="SUPFAM" id="SSF52540">
    <property type="entry name" value="P-loop containing nucleoside triphosphate hydrolases"/>
    <property type="match status" value="1"/>
</dbReference>
<keyword evidence="1" id="KW-0596">Phosphopantetheine</keyword>